<feature type="compositionally biased region" description="Low complexity" evidence="1">
    <location>
        <begin position="724"/>
        <end position="750"/>
    </location>
</feature>
<feature type="compositionally biased region" description="Basic and acidic residues" evidence="1">
    <location>
        <begin position="996"/>
        <end position="1005"/>
    </location>
</feature>
<dbReference type="InParanoid" id="A0A218Z8A8"/>
<dbReference type="STRING" id="503106.A0A218Z8A8"/>
<feature type="compositionally biased region" description="Polar residues" evidence="1">
    <location>
        <begin position="616"/>
        <end position="633"/>
    </location>
</feature>
<feature type="compositionally biased region" description="Basic and acidic residues" evidence="1">
    <location>
        <begin position="484"/>
        <end position="497"/>
    </location>
</feature>
<reference evidence="2 3" key="1">
    <citation type="submission" date="2017-04" db="EMBL/GenBank/DDBJ databases">
        <title>Draft genome sequence of Marssonina coronaria NL1: causal agent of apple blotch.</title>
        <authorList>
            <person name="Cheng Q."/>
        </authorList>
    </citation>
    <scope>NUCLEOTIDE SEQUENCE [LARGE SCALE GENOMIC DNA]</scope>
    <source>
        <strain evidence="2 3">NL1</strain>
    </source>
</reference>
<feature type="compositionally biased region" description="Low complexity" evidence="1">
    <location>
        <begin position="785"/>
        <end position="794"/>
    </location>
</feature>
<feature type="compositionally biased region" description="Basic and acidic residues" evidence="1">
    <location>
        <begin position="947"/>
        <end position="963"/>
    </location>
</feature>
<feature type="compositionally biased region" description="Basic and acidic residues" evidence="1">
    <location>
        <begin position="828"/>
        <end position="852"/>
    </location>
</feature>
<feature type="region of interest" description="Disordered" evidence="1">
    <location>
        <begin position="894"/>
        <end position="1026"/>
    </location>
</feature>
<name>A0A218Z8A8_9HELO</name>
<evidence type="ECO:0000256" key="1">
    <source>
        <dbReference type="SAM" id="MobiDB-lite"/>
    </source>
</evidence>
<evidence type="ECO:0000313" key="3">
    <source>
        <dbReference type="Proteomes" id="UP000242519"/>
    </source>
</evidence>
<accession>A0A218Z8A8</accession>
<feature type="compositionally biased region" description="Basic and acidic residues" evidence="1">
    <location>
        <begin position="88"/>
        <end position="98"/>
    </location>
</feature>
<feature type="region of interest" description="Disordered" evidence="1">
    <location>
        <begin position="599"/>
        <end position="872"/>
    </location>
</feature>
<evidence type="ECO:0000313" key="2">
    <source>
        <dbReference type="EMBL" id="OWP04002.1"/>
    </source>
</evidence>
<feature type="compositionally biased region" description="Low complexity" evidence="1">
    <location>
        <begin position="471"/>
        <end position="481"/>
    </location>
</feature>
<feature type="compositionally biased region" description="Low complexity" evidence="1">
    <location>
        <begin position="929"/>
        <end position="942"/>
    </location>
</feature>
<dbReference type="OrthoDB" id="5326346at2759"/>
<protein>
    <recommendedName>
        <fullName evidence="4">BTB domain-containing protein</fullName>
    </recommendedName>
</protein>
<organism evidence="2 3">
    <name type="scientific">Diplocarpon coronariae</name>
    <dbReference type="NCBI Taxonomy" id="2795749"/>
    <lineage>
        <taxon>Eukaryota</taxon>
        <taxon>Fungi</taxon>
        <taxon>Dikarya</taxon>
        <taxon>Ascomycota</taxon>
        <taxon>Pezizomycotina</taxon>
        <taxon>Leotiomycetes</taxon>
        <taxon>Helotiales</taxon>
        <taxon>Drepanopezizaceae</taxon>
        <taxon>Diplocarpon</taxon>
    </lineage>
</organism>
<feature type="compositionally biased region" description="Polar residues" evidence="1">
    <location>
        <begin position="894"/>
        <end position="912"/>
    </location>
</feature>
<evidence type="ECO:0008006" key="4">
    <source>
        <dbReference type="Google" id="ProtNLM"/>
    </source>
</evidence>
<sequence length="1058" mass="115609">MAPEVLIFMPNGDVTLKLTRHIVSEPIAQVTEIRSSTAQELVDEDAEIEAALGIEPPTPADEENLVFYAPDAPGADDGPFYPPTPRARGSDASRRDRSPSPPASFWAALKRQAEQVNGTGDAVDGETASAMSKEREAQRIVLASHEVQAICSSRHLMLASRYFERILSGEFKEARVLRTTGHVQIEFLEEDLESMIILLNIIHGASRKVPRILTLEGLGTLAALVSKFAMLESVDFFSDTWIDQMKREGLPKVYSRDVVRLLYVFWVFDREKEFGDMTRLAQRESDEGFEEDVKGLAIPRGIVEAIKTGRQSAIESAMSIVHALITRYMDGSDHCDAALDDELRYACDAMVLGSLLKSSRKIGLWPKPQAPFPGRKWRDVAKDIRGIRILDVCNKTSSRRWNSHGPSGNAHGIEDEIEGALKDVEKGLSGLKLKDYAKKIDDYIPVYVPEPEVLAPVACTQEALVPLAHSNGSLNSNTNGNRVRSPEIKAFRGEPRDVNPYGVAREQAVPRAEPKEYHESHESSFASLTVTAANNSPNTTPSPAPPYRDVDGEDPRQQTPQVPQQIRGRGAPQALIRENKSQPETKQEVGEQAMQSLFSWRSSESRDHPAPVRESPMSQHSSGSVQQEAQAHNLSPEASAHEVSSRKPMPGPAAPQNHYHNGSSAPTGTPLAHAPVKATNVSGPVAATNGFSQHAQAKPSPRNSIQEAASPKPPPVPPPHKDPSPNSSVSTSSSPSSKYGISSSSYSSQPIIHQDVQRQPQSPPRHSRHDISSAKATPPSPPNQNDPQNHNSHSPPSAPTSNSARRANATSTPLPPSPQEELPTPAPIRREPIYREATQREAIRSAAPDRRLVRTPSNPQIPLVREDMKSPTPFHGRILSLDDAALGIHSRNLNSHSNVSTRNVYKNNGHTSSNHEDRNATIDNFDSTSNSNSASRIAAANNGHGHLYQEERRSTTSNSDRKGANGANSNKSDRKAANGERKSPSPPALAMAAVNKGREAREVAGGRESPLKQVQSAENERDGEDKEVLDIEELDAWVPPAQNFRVRKGKKVFTNRFS</sequence>
<keyword evidence="3" id="KW-1185">Reference proteome</keyword>
<feature type="region of interest" description="Disordered" evidence="1">
    <location>
        <begin position="471"/>
        <end position="503"/>
    </location>
</feature>
<feature type="region of interest" description="Disordered" evidence="1">
    <location>
        <begin position="69"/>
        <end position="103"/>
    </location>
</feature>
<feature type="compositionally biased region" description="Polar residues" evidence="1">
    <location>
        <begin position="658"/>
        <end position="667"/>
    </location>
</feature>
<feature type="compositionally biased region" description="Polar residues" evidence="1">
    <location>
        <begin position="689"/>
        <end position="707"/>
    </location>
</feature>
<comment type="caution">
    <text evidence="2">The sequence shown here is derived from an EMBL/GenBank/DDBJ whole genome shotgun (WGS) entry which is preliminary data.</text>
</comment>
<gene>
    <name evidence="2" type="ORF">B2J93_681</name>
</gene>
<feature type="compositionally biased region" description="Polar residues" evidence="1">
    <location>
        <begin position="799"/>
        <end position="812"/>
    </location>
</feature>
<feature type="compositionally biased region" description="Basic and acidic residues" evidence="1">
    <location>
        <begin position="971"/>
        <end position="983"/>
    </location>
</feature>
<dbReference type="Proteomes" id="UP000242519">
    <property type="component" value="Unassembled WGS sequence"/>
</dbReference>
<proteinExistence type="predicted"/>
<dbReference type="AlphaFoldDB" id="A0A218Z8A8"/>
<feature type="region of interest" description="Disordered" evidence="1">
    <location>
        <begin position="532"/>
        <end position="572"/>
    </location>
</feature>
<dbReference type="EMBL" id="MZNU01000149">
    <property type="protein sequence ID" value="OWP04002.1"/>
    <property type="molecule type" value="Genomic_DNA"/>
</dbReference>